<dbReference type="CDD" id="cd12281">
    <property type="entry name" value="RRM1_TatSF1_like"/>
    <property type="match status" value="1"/>
</dbReference>
<dbReference type="GO" id="GO:0030154">
    <property type="term" value="P:cell differentiation"/>
    <property type="evidence" value="ECO:0007669"/>
    <property type="project" value="UniProtKB-KW"/>
</dbReference>
<protein>
    <recommendedName>
        <fullName evidence="8">FRIGIDA-like protein</fullName>
    </recommendedName>
</protein>
<keyword evidence="8" id="KW-0217">Developmental protein</keyword>
<dbReference type="FunFam" id="3.30.70.330:FF:000329">
    <property type="entry name" value="splicing factor U2AF-associated protein 2"/>
    <property type="match status" value="1"/>
</dbReference>
<evidence type="ECO:0000259" key="10">
    <source>
        <dbReference type="PROSITE" id="PS50102"/>
    </source>
</evidence>
<evidence type="ECO:0007829" key="14">
    <source>
        <dbReference type="PeptideAtlas" id="A0A804M4L3"/>
    </source>
</evidence>
<reference evidence="12" key="2">
    <citation type="submission" date="2019-07" db="EMBL/GenBank/DDBJ databases">
        <authorList>
            <person name="Seetharam A."/>
            <person name="Woodhouse M."/>
            <person name="Cannon E."/>
        </authorList>
    </citation>
    <scope>NUCLEOTIDE SEQUENCE [LARGE SCALE GENOMIC DNA]</scope>
    <source>
        <strain evidence="12">cv. B73</strain>
    </source>
</reference>
<evidence type="ECO:0000256" key="2">
    <source>
        <dbReference type="ARBA" id="ARBA00022664"/>
    </source>
</evidence>
<dbReference type="EnsemblPlants" id="Zm00001eb058540_T001">
    <property type="protein sequence ID" value="Zm00001eb058540_P001"/>
    <property type="gene ID" value="Zm00001eb058540"/>
</dbReference>
<evidence type="ECO:0000256" key="8">
    <source>
        <dbReference type="RuleBase" id="RU364012"/>
    </source>
</evidence>
<dbReference type="InterPro" id="IPR027417">
    <property type="entry name" value="P-loop_NTPase"/>
</dbReference>
<dbReference type="GO" id="GO:0005684">
    <property type="term" value="C:U2-type spliceosomal complex"/>
    <property type="evidence" value="ECO:0000318"/>
    <property type="project" value="GO_Central"/>
</dbReference>
<dbReference type="Gene3D" id="3.30.70.330">
    <property type="match status" value="2"/>
</dbReference>
<evidence type="ECO:0000256" key="6">
    <source>
        <dbReference type="ARBA" id="ARBA00023187"/>
    </source>
</evidence>
<keyword evidence="14" id="KW-1267">Proteomics identification</keyword>
<dbReference type="SMART" id="SM00360">
    <property type="entry name" value="RRM"/>
    <property type="match status" value="1"/>
</dbReference>
<organism evidence="12 13">
    <name type="scientific">Zea mays</name>
    <name type="common">Maize</name>
    <dbReference type="NCBI Taxonomy" id="4577"/>
    <lineage>
        <taxon>Eukaryota</taxon>
        <taxon>Viridiplantae</taxon>
        <taxon>Streptophyta</taxon>
        <taxon>Embryophyta</taxon>
        <taxon>Tracheophyta</taxon>
        <taxon>Spermatophyta</taxon>
        <taxon>Magnoliopsida</taxon>
        <taxon>Liliopsida</taxon>
        <taxon>Poales</taxon>
        <taxon>Poaceae</taxon>
        <taxon>PACMAD clade</taxon>
        <taxon>Panicoideae</taxon>
        <taxon>Andropogonodae</taxon>
        <taxon>Andropogoneae</taxon>
        <taxon>Tripsacinae</taxon>
        <taxon>Zea</taxon>
    </lineage>
</organism>
<dbReference type="AlphaFoldDB" id="A0A804M4L3"/>
<proteinExistence type="evidence at protein level"/>
<keyword evidence="13" id="KW-1185">Reference proteome</keyword>
<dbReference type="InterPro" id="IPR005349">
    <property type="entry name" value="TMEM14"/>
</dbReference>
<dbReference type="InParanoid" id="A0A804M4L3"/>
<keyword evidence="3" id="KW-0677">Repeat</keyword>
<evidence type="ECO:0000256" key="3">
    <source>
        <dbReference type="ARBA" id="ARBA00022737"/>
    </source>
</evidence>
<feature type="domain" description="Helicase C-terminal" evidence="11">
    <location>
        <begin position="505"/>
        <end position="686"/>
    </location>
</feature>
<sequence length="694" mass="76222">MAATLLHAATASLQSSSQPARAGAGAATAFHPLASTPSIRLARSSFSSNRRLEVSLRAVLAGHRFAGRGAPRGRRVVAALAGEPTEGSEVGDDKDNSNGEIKPEEAQEAWKVMLEQFKAEALRMQALSMQAYDVYSKRAREVLLEASEKLKIQADKAQKDLSVIATEVSQEGHEYLVMAARSSPDSIKDITTTFRALERLNWPSEYEDYHVGIPFGTFLTVGGFLNFMLTGSTSALRFGIVLGLALLTLGISSLRSHREGDRRSRLLGLNDPNPAVSAIEESNALALAIVPTDGASTTGNTAFQDKGFDPTGWELALVTAPSNTTSSASVGQLGGGFDKLILDSFYDDGAYRQRQQQQVVPFVVDTNVVLHQIDLLENPAIEDVVLLSVMLDEEANKPPDSWFDLKVNTHVYVTGLPNDVTVEEIVEVFSKCGIIKEDPETKKPRVKIYTDRETGRKKGDALVTYFKEPSVALAVQLLDGTPFRPGGKTHMSVSPAKFEQKGGHDDKKLMIPATVILRHMFTPAELRADEELLSELEADVREECIKFGLVDNVKDDPKSRVLLALRAVIKCIEEYKLQKEYSLGPLQKRVSELNPKDADYRVFLMSLKAGGVALNLTVASHVFLMDPWWNPAVENQAQDRIHRIGQSTRFVIKGTVEERILQLQQKKQLVFEGTVGDSPDAMSKLTEADLKFLF</sequence>
<dbReference type="InterPro" id="IPR000504">
    <property type="entry name" value="RRM_dom"/>
</dbReference>
<dbReference type="PANTHER" id="PTHR15608:SF0">
    <property type="entry name" value="HIV TAT-SPECIFIC FACTOR 1"/>
    <property type="match status" value="1"/>
</dbReference>
<evidence type="ECO:0000313" key="13">
    <source>
        <dbReference type="Proteomes" id="UP000007305"/>
    </source>
</evidence>
<dbReference type="Gramene" id="Zm00001eb058540_T001">
    <property type="protein sequence ID" value="Zm00001eb058540_P001"/>
    <property type="gene ID" value="Zm00001eb058540"/>
</dbReference>
<dbReference type="CDD" id="cd18793">
    <property type="entry name" value="SF2_C_SNF"/>
    <property type="match status" value="1"/>
</dbReference>
<evidence type="ECO:0000256" key="9">
    <source>
        <dbReference type="SAM" id="MobiDB-lite"/>
    </source>
</evidence>
<keyword evidence="4" id="KW-0378">Hydrolase</keyword>
<comment type="similarity">
    <text evidence="1">Belongs to the HTATSF1 family.</text>
</comment>
<dbReference type="GO" id="GO:0005686">
    <property type="term" value="C:U2 snRNP"/>
    <property type="evidence" value="ECO:0000318"/>
    <property type="project" value="GO_Central"/>
</dbReference>
<feature type="domain" description="RRM" evidence="10">
    <location>
        <begin position="409"/>
        <end position="498"/>
    </location>
</feature>
<dbReference type="Pfam" id="PF07899">
    <property type="entry name" value="Frigida"/>
    <property type="match status" value="1"/>
</dbReference>
<dbReference type="InterPro" id="IPR034393">
    <property type="entry name" value="TatSF1-like"/>
</dbReference>
<dbReference type="InterPro" id="IPR012474">
    <property type="entry name" value="Frigida"/>
</dbReference>
<dbReference type="InterPro" id="IPR035979">
    <property type="entry name" value="RBD_domain_sf"/>
</dbReference>
<evidence type="ECO:0000256" key="1">
    <source>
        <dbReference type="ARBA" id="ARBA00007747"/>
    </source>
</evidence>
<evidence type="ECO:0000313" key="12">
    <source>
        <dbReference type="EnsemblPlants" id="Zm00001eb058540_P001"/>
    </source>
</evidence>
<dbReference type="PANTHER" id="PTHR15608">
    <property type="entry name" value="SPLICING FACTOR U2AF-ASSOCIATED PROTEIN 2"/>
    <property type="match status" value="1"/>
</dbReference>
<dbReference type="GO" id="GO:0009908">
    <property type="term" value="P:flower development"/>
    <property type="evidence" value="ECO:0007669"/>
    <property type="project" value="UniProtKB-KW"/>
</dbReference>
<dbReference type="InterPro" id="IPR001650">
    <property type="entry name" value="Helicase_C-like"/>
</dbReference>
<dbReference type="SUPFAM" id="SSF52540">
    <property type="entry name" value="P-loop containing nucleoside triphosphate hydrolases"/>
    <property type="match status" value="1"/>
</dbReference>
<keyword evidence="2" id="KW-0507">mRNA processing</keyword>
<evidence type="ECO:0000256" key="7">
    <source>
        <dbReference type="PROSITE-ProRule" id="PRU00176"/>
    </source>
</evidence>
<dbReference type="Pfam" id="PF00076">
    <property type="entry name" value="RRM_1"/>
    <property type="match status" value="1"/>
</dbReference>
<comment type="similarity">
    <text evidence="8">Belongs to the Frigida family.</text>
</comment>
<reference evidence="13" key="1">
    <citation type="submission" date="2015-12" db="EMBL/GenBank/DDBJ databases">
        <title>Update maize B73 reference genome by single molecule sequencing technologies.</title>
        <authorList>
            <consortium name="Maize Genome Sequencing Project"/>
            <person name="Ware D."/>
        </authorList>
    </citation>
    <scope>NUCLEOTIDE SEQUENCE [LARGE SCALE GENOMIC DNA]</scope>
    <source>
        <strain evidence="13">cv. B73</strain>
    </source>
</reference>
<dbReference type="Gene3D" id="3.40.50.1010">
    <property type="entry name" value="5'-nuclease"/>
    <property type="match status" value="1"/>
</dbReference>
<evidence type="ECO:0000256" key="4">
    <source>
        <dbReference type="ARBA" id="ARBA00022801"/>
    </source>
</evidence>
<dbReference type="GO" id="GO:0003723">
    <property type="term" value="F:RNA binding"/>
    <property type="evidence" value="ECO:0000318"/>
    <property type="project" value="GO_Central"/>
</dbReference>
<evidence type="ECO:0000259" key="11">
    <source>
        <dbReference type="PROSITE" id="PS51194"/>
    </source>
</evidence>
<dbReference type="GO" id="GO:0000398">
    <property type="term" value="P:mRNA splicing, via spliceosome"/>
    <property type="evidence" value="ECO:0007669"/>
    <property type="project" value="InterPro"/>
</dbReference>
<dbReference type="GO" id="GO:0016787">
    <property type="term" value="F:hydrolase activity"/>
    <property type="evidence" value="ECO:0007669"/>
    <property type="project" value="UniProtKB-KW"/>
</dbReference>
<keyword evidence="8" id="KW-0287">Flowering</keyword>
<dbReference type="InterPro" id="IPR012677">
    <property type="entry name" value="Nucleotide-bd_a/b_plait_sf"/>
</dbReference>
<evidence type="ECO:0000256" key="5">
    <source>
        <dbReference type="ARBA" id="ARBA00022884"/>
    </source>
</evidence>
<dbReference type="PROSITE" id="PS50102">
    <property type="entry name" value="RRM"/>
    <property type="match status" value="1"/>
</dbReference>
<dbReference type="Pfam" id="PF03647">
    <property type="entry name" value="Tmemb_14"/>
    <property type="match status" value="1"/>
</dbReference>
<reference evidence="12" key="3">
    <citation type="submission" date="2021-05" db="UniProtKB">
        <authorList>
            <consortium name="EnsemblPlants"/>
        </authorList>
    </citation>
    <scope>IDENTIFICATION</scope>
    <source>
        <strain evidence="12">cv. B73</strain>
    </source>
</reference>
<keyword evidence="5 7" id="KW-0694">RNA-binding</keyword>
<dbReference type="Gene3D" id="3.40.50.300">
    <property type="entry name" value="P-loop containing nucleotide triphosphate hydrolases"/>
    <property type="match status" value="1"/>
</dbReference>
<dbReference type="Proteomes" id="UP000007305">
    <property type="component" value="Chromosome 1"/>
</dbReference>
<dbReference type="InterPro" id="IPR049730">
    <property type="entry name" value="SNF2/RAD54-like_C"/>
</dbReference>
<feature type="compositionally biased region" description="Basic and acidic residues" evidence="9">
    <location>
        <begin position="91"/>
        <end position="100"/>
    </location>
</feature>
<dbReference type="GO" id="GO:0016020">
    <property type="term" value="C:membrane"/>
    <property type="evidence" value="ECO:0007669"/>
    <property type="project" value="InterPro"/>
</dbReference>
<feature type="region of interest" description="Disordered" evidence="9">
    <location>
        <begin position="81"/>
        <end position="100"/>
    </location>
</feature>
<dbReference type="PROSITE" id="PS51194">
    <property type="entry name" value="HELICASE_CTER"/>
    <property type="match status" value="1"/>
</dbReference>
<accession>A0A804M4L3</accession>
<dbReference type="SMART" id="SM00490">
    <property type="entry name" value="HELICc"/>
    <property type="match status" value="1"/>
</dbReference>
<dbReference type="SUPFAM" id="SSF54928">
    <property type="entry name" value="RNA-binding domain, RBD"/>
    <property type="match status" value="1"/>
</dbReference>
<keyword evidence="6" id="KW-0508">mRNA splicing</keyword>
<dbReference type="InterPro" id="IPR034392">
    <property type="entry name" value="TatSF1-like_RRM1"/>
</dbReference>
<keyword evidence="8" id="KW-0221">Differentiation</keyword>
<name>A0A804M4L3_MAIZE</name>